<proteinExistence type="predicted"/>
<reference evidence="7 8" key="1">
    <citation type="submission" date="2018-06" db="EMBL/GenBank/DDBJ databases">
        <title>A transcriptomic atlas of mushroom development highlights an independent origin of complex multicellularity.</title>
        <authorList>
            <consortium name="DOE Joint Genome Institute"/>
            <person name="Krizsan K."/>
            <person name="Almasi E."/>
            <person name="Merenyi Z."/>
            <person name="Sahu N."/>
            <person name="Viragh M."/>
            <person name="Koszo T."/>
            <person name="Mondo S."/>
            <person name="Kiss B."/>
            <person name="Balint B."/>
            <person name="Kues U."/>
            <person name="Barry K."/>
            <person name="Hegedus J.C."/>
            <person name="Henrissat B."/>
            <person name="Johnson J."/>
            <person name="Lipzen A."/>
            <person name="Ohm R."/>
            <person name="Nagy I."/>
            <person name="Pangilinan J."/>
            <person name="Yan J."/>
            <person name="Xiong Y."/>
            <person name="Grigoriev I.V."/>
            <person name="Hibbett D.S."/>
            <person name="Nagy L.G."/>
        </authorList>
    </citation>
    <scope>NUCLEOTIDE SEQUENCE [LARGE SCALE GENOMIC DNA]</scope>
    <source>
        <strain evidence="7 8">SZMC22713</strain>
    </source>
</reference>
<dbReference type="SUPFAM" id="SSF48371">
    <property type="entry name" value="ARM repeat"/>
    <property type="match status" value="1"/>
</dbReference>
<gene>
    <name evidence="7" type="ORF">BD410DRAFT_900101</name>
</gene>
<feature type="compositionally biased region" description="Basic residues" evidence="5">
    <location>
        <begin position="1"/>
        <end position="15"/>
    </location>
</feature>
<organism evidence="7 8">
    <name type="scientific">Rickenella mellea</name>
    <dbReference type="NCBI Taxonomy" id="50990"/>
    <lineage>
        <taxon>Eukaryota</taxon>
        <taxon>Fungi</taxon>
        <taxon>Dikarya</taxon>
        <taxon>Basidiomycota</taxon>
        <taxon>Agaricomycotina</taxon>
        <taxon>Agaricomycetes</taxon>
        <taxon>Hymenochaetales</taxon>
        <taxon>Rickenellaceae</taxon>
        <taxon>Rickenella</taxon>
    </lineage>
</organism>
<dbReference type="OrthoDB" id="341421at2759"/>
<sequence>MTGHGKEHKAKRKPSPTKPSTSGNPRRDAFADDIDNADGWTSTAALLCSIFELPDLSTRSGLKKVHKNFLEIYKRLDNAYTRNIENDRIVGGIVGIYAKMCADSLLRDRLFKQDFLSKIFPLLDRPSCCYVVLEALCNVTHHGGAEVRLAIAKKASPLIRLLEEQPNNTETCELAIVVLSHVGLAVVNNEAPPDPKLKKALEIPALLRVMVDQLKKPTATRHLIGHAFAFITGAAQHCSEEMFACPLVVDLLVASLRSEDMRTRCAAFAGITDLCIARCEEDCMLSDPRVRLAALQRGFPPHLDRALMAYGPERIDTTIWLNVSAQYQKAMMRVAQDRDMYTLGQTLAQLIPKVEHSIGAGAYQTQDPRTGKFEIDDMGMPFKTWGDALPMCAESIRTTHPDEADMLDCKYLVTQGRQPDAHIIALRAIKRSPLNGFFYYICSLTGDEADGLRMAKKGLKCPHLTNYVRFGLLYRAVEHAGLMGIRTLQGSMGDRNKWVEGSAFVKSAWEDAKLFAEKAPPDTRNMKNALYWYNLLSFVLHGFEISADLHELEFGIGALQIADDITVFFSEKQPSKTRMRLSHELVMKRMASAAKDWDKIVEHCATQTLPGDADATSTQNTKLEDNLAAWLDEMHLDGDDGEDSSHDHCLHGQGHGSDQQERITKVDNNDLELYRCSWCRNPSAALKKCSSCGRARYCDGGCQKAHWKKHKRFCKAT</sequence>
<keyword evidence="3" id="KW-0862">Zinc</keyword>
<dbReference type="EMBL" id="ML170195">
    <property type="protein sequence ID" value="TDL19575.1"/>
    <property type="molecule type" value="Genomic_DNA"/>
</dbReference>
<name>A0A4Y7PWR6_9AGAM</name>
<keyword evidence="1" id="KW-0479">Metal-binding</keyword>
<accession>A0A4Y7PWR6</accession>
<evidence type="ECO:0000256" key="3">
    <source>
        <dbReference type="ARBA" id="ARBA00022833"/>
    </source>
</evidence>
<dbReference type="InterPro" id="IPR011989">
    <property type="entry name" value="ARM-like"/>
</dbReference>
<keyword evidence="2 4" id="KW-0863">Zinc-finger</keyword>
<feature type="domain" description="MYND-type" evidence="6">
    <location>
        <begin position="676"/>
        <end position="714"/>
    </location>
</feature>
<evidence type="ECO:0000259" key="6">
    <source>
        <dbReference type="PROSITE" id="PS50865"/>
    </source>
</evidence>
<dbReference type="PROSITE" id="PS50865">
    <property type="entry name" value="ZF_MYND_2"/>
    <property type="match status" value="1"/>
</dbReference>
<dbReference type="Pfam" id="PF01753">
    <property type="entry name" value="zf-MYND"/>
    <property type="match status" value="1"/>
</dbReference>
<dbReference type="Proteomes" id="UP000294933">
    <property type="component" value="Unassembled WGS sequence"/>
</dbReference>
<feature type="region of interest" description="Disordered" evidence="5">
    <location>
        <begin position="1"/>
        <end position="29"/>
    </location>
</feature>
<evidence type="ECO:0000256" key="2">
    <source>
        <dbReference type="ARBA" id="ARBA00022771"/>
    </source>
</evidence>
<dbReference type="InterPro" id="IPR002893">
    <property type="entry name" value="Znf_MYND"/>
</dbReference>
<dbReference type="Gene3D" id="6.10.140.2220">
    <property type="match status" value="1"/>
</dbReference>
<dbReference type="VEuPathDB" id="FungiDB:BD410DRAFT_900101"/>
<evidence type="ECO:0000313" key="7">
    <source>
        <dbReference type="EMBL" id="TDL19575.1"/>
    </source>
</evidence>
<keyword evidence="8" id="KW-1185">Reference proteome</keyword>
<dbReference type="PROSITE" id="PS01360">
    <property type="entry name" value="ZF_MYND_1"/>
    <property type="match status" value="1"/>
</dbReference>
<dbReference type="SUPFAM" id="SSF144232">
    <property type="entry name" value="HIT/MYND zinc finger-like"/>
    <property type="match status" value="1"/>
</dbReference>
<evidence type="ECO:0000256" key="4">
    <source>
        <dbReference type="PROSITE-ProRule" id="PRU00134"/>
    </source>
</evidence>
<dbReference type="AlphaFoldDB" id="A0A4Y7PWR6"/>
<evidence type="ECO:0000256" key="5">
    <source>
        <dbReference type="SAM" id="MobiDB-lite"/>
    </source>
</evidence>
<feature type="compositionally biased region" description="Basic and acidic residues" evidence="5">
    <location>
        <begin position="639"/>
        <end position="650"/>
    </location>
</feature>
<dbReference type="GO" id="GO:0008270">
    <property type="term" value="F:zinc ion binding"/>
    <property type="evidence" value="ECO:0007669"/>
    <property type="project" value="UniProtKB-KW"/>
</dbReference>
<dbReference type="InterPro" id="IPR016024">
    <property type="entry name" value="ARM-type_fold"/>
</dbReference>
<protein>
    <recommendedName>
        <fullName evidence="6">MYND-type domain-containing protein</fullName>
    </recommendedName>
</protein>
<evidence type="ECO:0000313" key="8">
    <source>
        <dbReference type="Proteomes" id="UP000294933"/>
    </source>
</evidence>
<dbReference type="Gene3D" id="1.25.10.10">
    <property type="entry name" value="Leucine-rich Repeat Variant"/>
    <property type="match status" value="1"/>
</dbReference>
<feature type="region of interest" description="Disordered" evidence="5">
    <location>
        <begin position="639"/>
        <end position="661"/>
    </location>
</feature>
<evidence type="ECO:0000256" key="1">
    <source>
        <dbReference type="ARBA" id="ARBA00022723"/>
    </source>
</evidence>